<dbReference type="InterPro" id="IPR016024">
    <property type="entry name" value="ARM-type_fold"/>
</dbReference>
<dbReference type="Proteomes" id="UP001140949">
    <property type="component" value="Unassembled WGS sequence"/>
</dbReference>
<comment type="caution">
    <text evidence="4">The sequence shown here is derived from an EMBL/GenBank/DDBJ whole genome shotgun (WGS) entry which is preliminary data.</text>
</comment>
<keyword evidence="2" id="KW-0812">Transmembrane</keyword>
<dbReference type="PANTHER" id="PTHR33115:SF50">
    <property type="entry name" value="ARM REPEAT SUPERFAMILY PROTEIN"/>
    <property type="match status" value="1"/>
</dbReference>
<accession>A0AAX6HD73</accession>
<gene>
    <name evidence="3" type="ORF">M6B38_197295</name>
    <name evidence="4" type="ORF">M6B38_319140</name>
</gene>
<evidence type="ECO:0000313" key="5">
    <source>
        <dbReference type="Proteomes" id="UP001140949"/>
    </source>
</evidence>
<feature type="transmembrane region" description="Helical" evidence="2">
    <location>
        <begin position="89"/>
        <end position="109"/>
    </location>
</feature>
<keyword evidence="2" id="KW-0472">Membrane</keyword>
<evidence type="ECO:0000313" key="4">
    <source>
        <dbReference type="EMBL" id="KAJ6838803.1"/>
    </source>
</evidence>
<reference evidence="4" key="2">
    <citation type="submission" date="2023-04" db="EMBL/GenBank/DDBJ databases">
        <authorList>
            <person name="Bruccoleri R.E."/>
            <person name="Oakeley E.J."/>
            <person name="Faust A.-M."/>
            <person name="Dessus-Babus S."/>
            <person name="Altorfer M."/>
            <person name="Burckhardt D."/>
            <person name="Oertli M."/>
            <person name="Naumann U."/>
            <person name="Petersen F."/>
            <person name="Wong J."/>
        </authorList>
    </citation>
    <scope>NUCLEOTIDE SEQUENCE</scope>
    <source>
        <strain evidence="4">GSM-AAB239-AS_SAM_17_03QT</strain>
        <tissue evidence="4">Leaf</tissue>
    </source>
</reference>
<organism evidence="4 5">
    <name type="scientific">Iris pallida</name>
    <name type="common">Sweet iris</name>
    <dbReference type="NCBI Taxonomy" id="29817"/>
    <lineage>
        <taxon>Eukaryota</taxon>
        <taxon>Viridiplantae</taxon>
        <taxon>Streptophyta</taxon>
        <taxon>Embryophyta</taxon>
        <taxon>Tracheophyta</taxon>
        <taxon>Spermatophyta</taxon>
        <taxon>Magnoliopsida</taxon>
        <taxon>Liliopsida</taxon>
        <taxon>Asparagales</taxon>
        <taxon>Iridaceae</taxon>
        <taxon>Iridoideae</taxon>
        <taxon>Irideae</taxon>
        <taxon>Iris</taxon>
    </lineage>
</organism>
<dbReference type="EMBL" id="JANAVB010010597">
    <property type="protein sequence ID" value="KAJ6838803.1"/>
    <property type="molecule type" value="Genomic_DNA"/>
</dbReference>
<dbReference type="SUPFAM" id="SSF48371">
    <property type="entry name" value="ARM repeat"/>
    <property type="match status" value="1"/>
</dbReference>
<evidence type="ECO:0000256" key="1">
    <source>
        <dbReference type="SAM" id="MobiDB-lite"/>
    </source>
</evidence>
<dbReference type="PANTHER" id="PTHR33115">
    <property type="entry name" value="ARM REPEAT SUPERFAMILY PROTEIN"/>
    <property type="match status" value="1"/>
</dbReference>
<dbReference type="AlphaFoldDB" id="A0AAX6HD73"/>
<reference evidence="4" key="1">
    <citation type="journal article" date="2023" name="GigaByte">
        <title>Genome assembly of the bearded iris, Iris pallida Lam.</title>
        <authorList>
            <person name="Bruccoleri R.E."/>
            <person name="Oakeley E.J."/>
            <person name="Faust A.M.E."/>
            <person name="Altorfer M."/>
            <person name="Dessus-Babus S."/>
            <person name="Burckhardt D."/>
            <person name="Oertli M."/>
            <person name="Naumann U."/>
            <person name="Petersen F."/>
            <person name="Wong J."/>
        </authorList>
    </citation>
    <scope>NUCLEOTIDE SEQUENCE</scope>
    <source>
        <strain evidence="4">GSM-AAB239-AS_SAM_17_03QT</strain>
    </source>
</reference>
<evidence type="ECO:0000256" key="2">
    <source>
        <dbReference type="SAM" id="Phobius"/>
    </source>
</evidence>
<keyword evidence="5" id="KW-1185">Reference proteome</keyword>
<keyword evidence="2" id="KW-1133">Transmembrane helix</keyword>
<dbReference type="Gene3D" id="1.25.10.10">
    <property type="entry name" value="Leucine-rich Repeat Variant"/>
    <property type="match status" value="1"/>
</dbReference>
<evidence type="ECO:0000313" key="3">
    <source>
        <dbReference type="EMBL" id="KAJ6801520.1"/>
    </source>
</evidence>
<sequence length="832" mass="92644">MVSKSNIPKEGDNRSIHLEIIQHRSGGSSSLSQKGWGSASVFEPQREGSEETPTGSNDSSRMDPAVPAPEKKLTLFALRLAILEKAASGLGTLGFIWATVVLLGGFAITLEAKDFWFITIILLVEGARIFSRSHELEWQHQATSWSLATAGRNSFRAIASSSRLLLRIVKAIFRPSSSVVQQSPLAANDRASQKQAHHYRTQRTWHSSEVLIFPYVGWVFVSENVSRLLGWLQLLSAAACVVLSLMRLIQQDYGEVDSDSKNRKSALNIFYGLALSEALVFLIEKAYWTWKIGYCKLREQVCRQCELAPSTGMVPINRFFYDSYSRCIEGSIFDGLKMDLVSFAEELLVSDSRDEQLNGARILEAFVKSNQFSGYTLRKIGTSTLVIERLIEMLNWKNPAEEEIRRSAAVIVSKLAGKKQNAIRVTEIPGSMESISSLLYTGRTYETKPHEVGQRAVVADRSDYEFSAFNLLGLLILKKLARDHENCWKIGAARGLVPKIIDFTNASQNLLRNDRAPESQIKTVKLSLQLVKMLAGATGQTGEMLRKEISEIVFSVSNIREILQYGESHIVLQKLGIEILTSLATDKEAREKIGRTGGVIRLLMSIFFQQTLTDDQKSVSVEAGEALAVLAFDSSDNCSRVLEARDAVVGRLVGLLDDQVLQVNSSRILRNLCAYSSPERFVHLRGVIAAAPDVLKAIMFEKEKLLEVSLGLATQLFRFTTPEEFSLELGRASIGDEDFAKKLIEILKRYKYPEVKVPRIRSFVIEVAIWMMKSQESCIQLFKNLGAKEALKDVAETTSELECFSLFSGSVGLCQNEMTISSLVDTALELMA</sequence>
<feature type="compositionally biased region" description="Polar residues" evidence="1">
    <location>
        <begin position="25"/>
        <end position="35"/>
    </location>
</feature>
<name>A0AAX6HD73_IRIPA</name>
<proteinExistence type="predicted"/>
<feature type="region of interest" description="Disordered" evidence="1">
    <location>
        <begin position="24"/>
        <end position="65"/>
    </location>
</feature>
<dbReference type="EMBL" id="JANAVB010037933">
    <property type="protein sequence ID" value="KAJ6801520.1"/>
    <property type="molecule type" value="Genomic_DNA"/>
</dbReference>
<dbReference type="InterPro" id="IPR011989">
    <property type="entry name" value="ARM-like"/>
</dbReference>
<protein>
    <submittedName>
        <fullName evidence="4">Uncharacterized protein</fullName>
    </submittedName>
</protein>